<proteinExistence type="predicted"/>
<name>A0A843TVP2_COLES</name>
<protein>
    <submittedName>
        <fullName evidence="1">Uncharacterized protein</fullName>
    </submittedName>
</protein>
<comment type="caution">
    <text evidence="1">The sequence shown here is derived from an EMBL/GenBank/DDBJ whole genome shotgun (WGS) entry which is preliminary data.</text>
</comment>
<evidence type="ECO:0000313" key="1">
    <source>
        <dbReference type="EMBL" id="MQL75165.1"/>
    </source>
</evidence>
<evidence type="ECO:0000313" key="2">
    <source>
        <dbReference type="Proteomes" id="UP000652761"/>
    </source>
</evidence>
<dbReference type="Proteomes" id="UP000652761">
    <property type="component" value="Unassembled WGS sequence"/>
</dbReference>
<organism evidence="1 2">
    <name type="scientific">Colocasia esculenta</name>
    <name type="common">Wild taro</name>
    <name type="synonym">Arum esculentum</name>
    <dbReference type="NCBI Taxonomy" id="4460"/>
    <lineage>
        <taxon>Eukaryota</taxon>
        <taxon>Viridiplantae</taxon>
        <taxon>Streptophyta</taxon>
        <taxon>Embryophyta</taxon>
        <taxon>Tracheophyta</taxon>
        <taxon>Spermatophyta</taxon>
        <taxon>Magnoliopsida</taxon>
        <taxon>Liliopsida</taxon>
        <taxon>Araceae</taxon>
        <taxon>Aroideae</taxon>
        <taxon>Colocasieae</taxon>
        <taxon>Colocasia</taxon>
    </lineage>
</organism>
<gene>
    <name evidence="1" type="ORF">Taro_007507</name>
</gene>
<keyword evidence="2" id="KW-1185">Reference proteome</keyword>
<dbReference type="EMBL" id="NMUH01000238">
    <property type="protein sequence ID" value="MQL75165.1"/>
    <property type="molecule type" value="Genomic_DNA"/>
</dbReference>
<sequence>MASSFAEGRRVDRLGVTILNCVHISDSDTQAGSYGQFFHERGENNLKGVTISAMLVHPYQQPGEEFSHRELPIAMTGRLCVVAPPEIHMIEGDVTARKPLKR</sequence>
<reference evidence="1" key="1">
    <citation type="submission" date="2017-07" db="EMBL/GenBank/DDBJ databases">
        <title>Taro Niue Genome Assembly and Annotation.</title>
        <authorList>
            <person name="Atibalentja N."/>
            <person name="Keating K."/>
            <person name="Fields C.J."/>
        </authorList>
    </citation>
    <scope>NUCLEOTIDE SEQUENCE</scope>
    <source>
        <strain evidence="1">Niue_2</strain>
        <tissue evidence="1">Leaf</tissue>
    </source>
</reference>
<dbReference type="AlphaFoldDB" id="A0A843TVP2"/>
<accession>A0A843TVP2</accession>